<dbReference type="GeneTree" id="ENSGT00950000182857"/>
<feature type="transmembrane region" description="Helical" evidence="7">
    <location>
        <begin position="253"/>
        <end position="277"/>
    </location>
</feature>
<gene>
    <name evidence="8" type="primary">LOC101950179</name>
</gene>
<reference evidence="8" key="1">
    <citation type="submission" date="2025-08" db="UniProtKB">
        <authorList>
            <consortium name="Ensembl"/>
        </authorList>
    </citation>
    <scope>IDENTIFICATION</scope>
</reference>
<keyword evidence="3 7" id="KW-0812">Transmembrane</keyword>
<evidence type="ECO:0000256" key="1">
    <source>
        <dbReference type="ARBA" id="ARBA00004370"/>
    </source>
</evidence>
<comment type="subcellular location">
    <subcellularLocation>
        <location evidence="1">Membrane</location>
    </subcellularLocation>
</comment>
<evidence type="ECO:0000256" key="7">
    <source>
        <dbReference type="SAM" id="Phobius"/>
    </source>
</evidence>
<organism evidence="8 9">
    <name type="scientific">Chrysemys picta bellii</name>
    <name type="common">Western painted turtle</name>
    <name type="synonym">Emys bellii</name>
    <dbReference type="NCBI Taxonomy" id="8478"/>
    <lineage>
        <taxon>Eukaryota</taxon>
        <taxon>Metazoa</taxon>
        <taxon>Chordata</taxon>
        <taxon>Craniata</taxon>
        <taxon>Vertebrata</taxon>
        <taxon>Euteleostomi</taxon>
        <taxon>Archelosauria</taxon>
        <taxon>Testudinata</taxon>
        <taxon>Testudines</taxon>
        <taxon>Cryptodira</taxon>
        <taxon>Durocryptodira</taxon>
        <taxon>Testudinoidea</taxon>
        <taxon>Emydidae</taxon>
        <taxon>Chrysemys</taxon>
    </lineage>
</organism>
<evidence type="ECO:0008006" key="10">
    <source>
        <dbReference type="Google" id="ProtNLM"/>
    </source>
</evidence>
<evidence type="ECO:0000256" key="4">
    <source>
        <dbReference type="ARBA" id="ARBA00022989"/>
    </source>
</evidence>
<dbReference type="PANTHER" id="PTHR13999:SF4">
    <property type="entry name" value="INTERFERON-INDUCED TRANSMEMBRANE PROTEIN 3"/>
    <property type="match status" value="1"/>
</dbReference>
<evidence type="ECO:0000256" key="5">
    <source>
        <dbReference type="ARBA" id="ARBA00023136"/>
    </source>
</evidence>
<dbReference type="Ensembl" id="ENSCPBT00000018269.1">
    <property type="protein sequence ID" value="ENSCPBP00000015423.1"/>
    <property type="gene ID" value="ENSCPBG00000011403.1"/>
</dbReference>
<keyword evidence="9" id="KW-1185">Reference proteome</keyword>
<evidence type="ECO:0000256" key="3">
    <source>
        <dbReference type="ARBA" id="ARBA00022692"/>
    </source>
</evidence>
<accession>A0A8C3HBG9</accession>
<evidence type="ECO:0000256" key="6">
    <source>
        <dbReference type="SAM" id="MobiDB-lite"/>
    </source>
</evidence>
<evidence type="ECO:0000313" key="9">
    <source>
        <dbReference type="Proteomes" id="UP000694380"/>
    </source>
</evidence>
<evidence type="ECO:0000313" key="8">
    <source>
        <dbReference type="Ensembl" id="ENSCPBP00000015423.1"/>
    </source>
</evidence>
<feature type="compositionally biased region" description="Low complexity" evidence="6">
    <location>
        <begin position="42"/>
        <end position="52"/>
    </location>
</feature>
<dbReference type="InterPro" id="IPR007593">
    <property type="entry name" value="CD225/Dispanin_fam"/>
</dbReference>
<reference evidence="8" key="2">
    <citation type="submission" date="2025-09" db="UniProtKB">
        <authorList>
            <consortium name="Ensembl"/>
        </authorList>
    </citation>
    <scope>IDENTIFICATION</scope>
</reference>
<dbReference type="PANTHER" id="PTHR13999">
    <property type="entry name" value="INTERFERON INDUCIBLE TRANSMEMBRANE PROTEIN"/>
    <property type="match status" value="1"/>
</dbReference>
<comment type="similarity">
    <text evidence="2">Belongs to the CD225/Dispanin family.</text>
</comment>
<evidence type="ECO:0000256" key="2">
    <source>
        <dbReference type="ARBA" id="ARBA00006843"/>
    </source>
</evidence>
<dbReference type="Pfam" id="PF04505">
    <property type="entry name" value="CD225"/>
    <property type="match status" value="1"/>
</dbReference>
<protein>
    <recommendedName>
        <fullName evidence="10">Interferon induced transmembrane protein 3</fullName>
    </recommendedName>
</protein>
<name>A0A8C3HBG9_CHRPI</name>
<sequence length="285" mass="30703">GGAQSRLGCARLFISTPTCKHPPGEWDWRLSPLPRRRGGPGRACPSRPGAAPRPGPGEGERASSGSPGRGARWVRGRRCAFANQTPDGAERPPRHGWCLPDRCKLILRWALRRQQGCSKRNKAGGGRRSPVTLGPQAQPAAVGSPGGKMENPPYAFPARSNQPFPHHNYEHLKEEHEIGMVSPGATVSSTVISMYQPPPRDHIIWSIFSTLYVNFCCLGFMALVFSVKARDRKVVGDHSGASSYGSTAKCLNIMALVLSLLLLILIIVLVATGVIAVTHAMQPGV</sequence>
<dbReference type="InterPro" id="IPR051517">
    <property type="entry name" value="IFITM_antiviral_protein"/>
</dbReference>
<dbReference type="AlphaFoldDB" id="A0A8C3HBG9"/>
<feature type="transmembrane region" description="Helical" evidence="7">
    <location>
        <begin position="203"/>
        <end position="225"/>
    </location>
</feature>
<feature type="region of interest" description="Disordered" evidence="6">
    <location>
        <begin position="118"/>
        <end position="146"/>
    </location>
</feature>
<feature type="region of interest" description="Disordered" evidence="6">
    <location>
        <begin position="22"/>
        <end position="72"/>
    </location>
</feature>
<dbReference type="Proteomes" id="UP000694380">
    <property type="component" value="Unplaced"/>
</dbReference>
<proteinExistence type="inferred from homology"/>
<keyword evidence="4 7" id="KW-1133">Transmembrane helix</keyword>
<dbReference type="GO" id="GO:0005886">
    <property type="term" value="C:plasma membrane"/>
    <property type="evidence" value="ECO:0007669"/>
    <property type="project" value="TreeGrafter"/>
</dbReference>
<keyword evidence="5 7" id="KW-0472">Membrane</keyword>